<dbReference type="Pfam" id="PF11443">
    <property type="entry name" value="DUF2828"/>
    <property type="match status" value="1"/>
</dbReference>
<evidence type="ECO:0000259" key="1">
    <source>
        <dbReference type="Pfam" id="PF11443"/>
    </source>
</evidence>
<dbReference type="InterPro" id="IPR036465">
    <property type="entry name" value="vWFA_dom_sf"/>
</dbReference>
<dbReference type="GO" id="GO:0032991">
    <property type="term" value="C:protein-containing complex"/>
    <property type="evidence" value="ECO:0007669"/>
    <property type="project" value="UniProtKB-ARBA"/>
</dbReference>
<dbReference type="PANTHER" id="PTHR31373:SF27">
    <property type="entry name" value="TROVE DOMAIN-CONTAINING PROTEIN"/>
    <property type="match status" value="1"/>
</dbReference>
<protein>
    <submittedName>
        <fullName evidence="3">Uncharacterized protein</fullName>
    </submittedName>
</protein>
<dbReference type="CDD" id="cd00198">
    <property type="entry name" value="vWFA"/>
    <property type="match status" value="1"/>
</dbReference>
<organism evidence="3 4">
    <name type="scientific">Zophobas morio</name>
    <dbReference type="NCBI Taxonomy" id="2755281"/>
    <lineage>
        <taxon>Eukaryota</taxon>
        <taxon>Metazoa</taxon>
        <taxon>Ecdysozoa</taxon>
        <taxon>Arthropoda</taxon>
        <taxon>Hexapoda</taxon>
        <taxon>Insecta</taxon>
        <taxon>Pterygota</taxon>
        <taxon>Neoptera</taxon>
        <taxon>Endopterygota</taxon>
        <taxon>Coleoptera</taxon>
        <taxon>Polyphaga</taxon>
        <taxon>Cucujiformia</taxon>
        <taxon>Tenebrionidae</taxon>
        <taxon>Zophobas</taxon>
    </lineage>
</organism>
<evidence type="ECO:0000313" key="3">
    <source>
        <dbReference type="EMBL" id="KAJ3625346.1"/>
    </source>
</evidence>
<reference evidence="3" key="1">
    <citation type="journal article" date="2023" name="G3 (Bethesda)">
        <title>Whole genome assemblies of Zophobas morio and Tenebrio molitor.</title>
        <authorList>
            <person name="Kaur S."/>
            <person name="Stinson S.A."/>
            <person name="diCenzo G.C."/>
        </authorList>
    </citation>
    <scope>NUCLEOTIDE SEQUENCE</scope>
    <source>
        <strain evidence="3">QUZm001</strain>
    </source>
</reference>
<proteinExistence type="predicted"/>
<gene>
    <name evidence="3" type="ORF">Zmor_004322</name>
</gene>
<dbReference type="PIRSF" id="PIRSF015417">
    <property type="entry name" value="T31B5_30_vWA"/>
    <property type="match status" value="1"/>
</dbReference>
<keyword evidence="4" id="KW-1185">Reference proteome</keyword>
<evidence type="ECO:0000259" key="2">
    <source>
        <dbReference type="Pfam" id="PF25043"/>
    </source>
</evidence>
<dbReference type="InterPro" id="IPR011205">
    <property type="entry name" value="UCP015417_vWA"/>
</dbReference>
<dbReference type="EMBL" id="JALNTZ010001522">
    <property type="protein sequence ID" value="KAJ3625346.1"/>
    <property type="molecule type" value="Genomic_DNA"/>
</dbReference>
<sequence>MSCHNYVSNLLEKLPLQVDAINTCAECDNKVDIKLPYLRPTCHSHTVADYTLPFNGSDEKITEVVFKKKTPIAEKDKFVEGLRLIALTEKGAKTYSTSENPCLDFLFQIVESTDRGKVESLLTQSWEYDPLTTLKLIANLGDVRHGKSIKTAYLYSLYWLYDNMFSTLSANLKKFVNIGCWKDLLHLLMMTAFNGHLPAHLVYEENLSLCRARLREYKPKNNNRGKCYYPFNRYYKEKREYDYLLKQHYGLKHKDIVNKYVMREHRIAYAKFVYLTNIKYRMLHNAIAKLFAVDLYEESLNTERNSPIGLACKWRPSLQKHHDKYTLICTTIANNLADLNNIVHPDGKCLITQTHLNRRQYFETIKKMRKYNHIVESVIPLWSEVRYEHVPSKSMSLHKSSFLKHDTERFTGFVNSKETKAHGSVIKPYEFVSSLKYSTDDTLVKLIEKQWENLVSDFKNANFNQAIAVCDVSGSMSGAPINAAIGLTLLTMELINPPWSYCCITFDTVPQIFKVNPEWSLSQRIQELQQMPWGYSTNIDAVFTLILDICVAQNLTQEQIPKTLFIFTDMEFDVASEPEHTNIEVAKMKFAEHGYILPRIVFWNLRDSSSIPITATEKGVMVSGFSGNLLKLISGCDLDNITPELFLNIILETYSQFTL</sequence>
<dbReference type="Pfam" id="PF25043">
    <property type="entry name" value="DUF7788"/>
    <property type="match status" value="1"/>
</dbReference>
<dbReference type="AlphaFoldDB" id="A0AA38HJ17"/>
<dbReference type="PANTHER" id="PTHR31373">
    <property type="entry name" value="OS06G0652100 PROTEIN"/>
    <property type="match status" value="1"/>
</dbReference>
<feature type="domain" description="DUF7788" evidence="2">
    <location>
        <begin position="466"/>
        <end position="632"/>
    </location>
</feature>
<dbReference type="InterPro" id="IPR056690">
    <property type="entry name" value="DUF7788"/>
</dbReference>
<evidence type="ECO:0000313" key="4">
    <source>
        <dbReference type="Proteomes" id="UP001168821"/>
    </source>
</evidence>
<dbReference type="Gene3D" id="3.40.50.410">
    <property type="entry name" value="von Willebrand factor, type A domain"/>
    <property type="match status" value="1"/>
</dbReference>
<dbReference type="InterPro" id="IPR058580">
    <property type="entry name" value="DUF2828"/>
</dbReference>
<dbReference type="Proteomes" id="UP001168821">
    <property type="component" value="Unassembled WGS sequence"/>
</dbReference>
<name>A0AA38HJ17_9CUCU</name>
<feature type="domain" description="DUF2828" evidence="1">
    <location>
        <begin position="88"/>
        <end position="460"/>
    </location>
</feature>
<accession>A0AA38HJ17</accession>
<comment type="caution">
    <text evidence="3">The sequence shown here is derived from an EMBL/GenBank/DDBJ whole genome shotgun (WGS) entry which is preliminary data.</text>
</comment>
<dbReference type="SUPFAM" id="SSF53300">
    <property type="entry name" value="vWA-like"/>
    <property type="match status" value="1"/>
</dbReference>